<sequence>MRALRTGNRTACIAEGRSYTWENCTRQFLENLVLARGPFLGENR</sequence>
<organism evidence="1 2">
    <name type="scientific">Fimbriiglobus ruber</name>
    <dbReference type="NCBI Taxonomy" id="1908690"/>
    <lineage>
        <taxon>Bacteria</taxon>
        <taxon>Pseudomonadati</taxon>
        <taxon>Planctomycetota</taxon>
        <taxon>Planctomycetia</taxon>
        <taxon>Gemmatales</taxon>
        <taxon>Gemmataceae</taxon>
        <taxon>Fimbriiglobus</taxon>
    </lineage>
</organism>
<protein>
    <submittedName>
        <fullName evidence="1">Glycosyltransferase</fullName>
    </submittedName>
</protein>
<dbReference type="AlphaFoldDB" id="A0A225DSF2"/>
<dbReference type="EMBL" id="NIDE01000011">
    <property type="protein sequence ID" value="OWK39047.1"/>
    <property type="molecule type" value="Genomic_DNA"/>
</dbReference>
<gene>
    <name evidence="1" type="ORF">FRUB_06129</name>
</gene>
<keyword evidence="1" id="KW-0808">Transferase</keyword>
<keyword evidence="2" id="KW-1185">Reference proteome</keyword>
<dbReference type="Proteomes" id="UP000214646">
    <property type="component" value="Unassembled WGS sequence"/>
</dbReference>
<evidence type="ECO:0000313" key="2">
    <source>
        <dbReference type="Proteomes" id="UP000214646"/>
    </source>
</evidence>
<accession>A0A225DSF2</accession>
<dbReference type="GO" id="GO:0016740">
    <property type="term" value="F:transferase activity"/>
    <property type="evidence" value="ECO:0007669"/>
    <property type="project" value="UniProtKB-KW"/>
</dbReference>
<reference evidence="2" key="1">
    <citation type="submission" date="2017-06" db="EMBL/GenBank/DDBJ databases">
        <title>Genome analysis of Fimbriiglobus ruber SP5, the first member of the order Planctomycetales with confirmed chitinolytic capability.</title>
        <authorList>
            <person name="Ravin N.V."/>
            <person name="Rakitin A.L."/>
            <person name="Ivanova A.A."/>
            <person name="Beletsky A.V."/>
            <person name="Kulichevskaya I.S."/>
            <person name="Mardanov A.V."/>
            <person name="Dedysh S.N."/>
        </authorList>
    </citation>
    <scope>NUCLEOTIDE SEQUENCE [LARGE SCALE GENOMIC DNA]</scope>
    <source>
        <strain evidence="2">SP5</strain>
    </source>
</reference>
<comment type="caution">
    <text evidence="1">The sequence shown here is derived from an EMBL/GenBank/DDBJ whole genome shotgun (WGS) entry which is preliminary data.</text>
</comment>
<proteinExistence type="predicted"/>
<evidence type="ECO:0000313" key="1">
    <source>
        <dbReference type="EMBL" id="OWK39047.1"/>
    </source>
</evidence>
<name>A0A225DSF2_9BACT</name>